<reference evidence="9 11" key="3">
    <citation type="submission" date="2017-12" db="EMBL/GenBank/DDBJ databases">
        <title>Phylogenetic diversity of female urinary microbiome.</title>
        <authorList>
            <person name="Thomas-White K."/>
            <person name="Wolfe A.J."/>
        </authorList>
    </citation>
    <scope>NUCLEOTIDE SEQUENCE [LARGE SCALE GENOMIC DNA]</scope>
    <source>
        <strain evidence="9 11">UMB0139</strain>
    </source>
</reference>
<dbReference type="Proteomes" id="UP000069912">
    <property type="component" value="Chromosome"/>
</dbReference>
<feature type="transmembrane region" description="Helical" evidence="6">
    <location>
        <begin position="242"/>
        <end position="263"/>
    </location>
</feature>
<dbReference type="AlphaFoldDB" id="A0A109RDD9"/>
<feature type="transmembrane region" description="Helical" evidence="6">
    <location>
        <begin position="472"/>
        <end position="491"/>
    </location>
</feature>
<evidence type="ECO:0000256" key="6">
    <source>
        <dbReference type="RuleBase" id="RU363032"/>
    </source>
</evidence>
<sequence>MRESKTSTILSWIIIAFFLLALVYPLINSFMVAFLEDGHFTLQHFQNVFQAGNIGQVFKNSLVIALSSALLSVVIAFLMAFGVNFTNMSPGLKRALSLLIMIPMLLPTITYGFTIIYSIGNQGLFTRLLNMEAPDFYGFKGLLLGYTIYTLPVTFLMINNGMTFIDKRFTLVSRLMGDTYLKRVWTTILVPLLPSLGAAVIQAFFMAFTDYGIPSYIGGSYEVIATSLYNQMLGTIPNFNHGAVISLLMLLPSVISMAILHYLDKKSIEYDNFSDFRAKENKGRDLCFAILSLLVIALIIIIFIPIFIVPFTESWPYNLSWTSKHLVSAFKDSTITKAFTNSLFISLLVAVIGTGLAYFAAILTTRSKQRPIIQKAIDLMATISNTIPGMVLGLAFLLVINGTPLKSTFTIIIIANIIHYFSTPYLTLKSSLDKLSKSWETTAALMGDNFFQTVWRILTPNAVTALLEVMSYYFTNSMVTISAVVFLYSTRTILMTTKIQELQYYNKFNEVFILSIMLFLTNLIVRAVFNYLSQRNQKKMEAH</sequence>
<feature type="domain" description="ABC transmembrane type-1" evidence="7">
    <location>
        <begin position="339"/>
        <end position="529"/>
    </location>
</feature>
<feature type="transmembrane region" description="Helical" evidence="6">
    <location>
        <begin position="343"/>
        <end position="364"/>
    </location>
</feature>
<keyword evidence="4 6" id="KW-1133">Transmembrane helix</keyword>
<feature type="domain" description="ABC transmembrane type-1" evidence="7">
    <location>
        <begin position="58"/>
        <end position="260"/>
    </location>
</feature>
<gene>
    <name evidence="8" type="ORF">AWM72_04175</name>
    <name evidence="9" type="ORF">CYJ28_09175</name>
</gene>
<organism evidence="8 10">
    <name type="scientific">Aerococcus sanguinicola</name>
    <dbReference type="NCBI Taxonomy" id="119206"/>
    <lineage>
        <taxon>Bacteria</taxon>
        <taxon>Bacillati</taxon>
        <taxon>Bacillota</taxon>
        <taxon>Bacilli</taxon>
        <taxon>Lactobacillales</taxon>
        <taxon>Aerococcaceae</taxon>
        <taxon>Aerococcus</taxon>
    </lineage>
</organism>
<reference evidence="10" key="2">
    <citation type="submission" date="2016-01" db="EMBL/GenBank/DDBJ databases">
        <title>Six Aerococcus type strain genome sequencing and assembly using PacBio and Illumina Hiseq.</title>
        <authorList>
            <person name="Carkaci D."/>
            <person name="Dargis R."/>
            <person name="Nielsen X.C."/>
            <person name="Skovgaard O."/>
            <person name="Fuursted K."/>
            <person name="Christensen J.J."/>
        </authorList>
    </citation>
    <scope>NUCLEOTIDE SEQUENCE [LARGE SCALE GENOMIC DNA]</scope>
    <source>
        <strain evidence="10">CCUG43001</strain>
    </source>
</reference>
<evidence type="ECO:0000313" key="11">
    <source>
        <dbReference type="Proteomes" id="UP000234239"/>
    </source>
</evidence>
<feature type="transmembrane region" description="Helical" evidence="6">
    <location>
        <begin position="286"/>
        <end position="311"/>
    </location>
</feature>
<dbReference type="GO" id="GO:0005886">
    <property type="term" value="C:plasma membrane"/>
    <property type="evidence" value="ECO:0007669"/>
    <property type="project" value="UniProtKB-SubCell"/>
</dbReference>
<feature type="transmembrane region" description="Helical" evidence="6">
    <location>
        <begin position="407"/>
        <end position="428"/>
    </location>
</feature>
<dbReference type="InterPro" id="IPR000515">
    <property type="entry name" value="MetI-like"/>
</dbReference>
<evidence type="ECO:0000259" key="7">
    <source>
        <dbReference type="PROSITE" id="PS50928"/>
    </source>
</evidence>
<feature type="transmembrane region" description="Helical" evidence="6">
    <location>
        <begin position="95"/>
        <end position="117"/>
    </location>
</feature>
<accession>A0A109RDD9</accession>
<evidence type="ECO:0000256" key="3">
    <source>
        <dbReference type="ARBA" id="ARBA00022692"/>
    </source>
</evidence>
<evidence type="ECO:0000256" key="2">
    <source>
        <dbReference type="ARBA" id="ARBA00022448"/>
    </source>
</evidence>
<dbReference type="EMBL" id="CP014160">
    <property type="protein sequence ID" value="AMB94013.1"/>
    <property type="molecule type" value="Genomic_DNA"/>
</dbReference>
<evidence type="ECO:0000256" key="5">
    <source>
        <dbReference type="ARBA" id="ARBA00023136"/>
    </source>
</evidence>
<name>A0A109RDD9_9LACT</name>
<dbReference type="Gene3D" id="1.10.3720.10">
    <property type="entry name" value="MetI-like"/>
    <property type="match status" value="2"/>
</dbReference>
<reference evidence="8 10" key="1">
    <citation type="journal article" date="2016" name="Genome Announc.">
        <title>Complete Genome Sequences of Aerococcus christensenii CCUG 28831T, Aerococcus sanguinicola CCUG 43001T, Aerococcus urinae CCUG 36881T, Aerococcus urinaeequi CCUG 28094T, Aerococcus urinaehominis CCUG 42038 BT, and Aerococcus viridans CCUG 4311T.</title>
        <authorList>
            <person name="Carkaci D."/>
            <person name="Dargis R."/>
            <person name="Nielsen X.C."/>
            <person name="Skovgaard O."/>
            <person name="Fuursted K."/>
            <person name="Christensen J.J."/>
        </authorList>
    </citation>
    <scope>NUCLEOTIDE SEQUENCE [LARGE SCALE GENOMIC DNA]</scope>
    <source>
        <strain evidence="8 10">CCUG43001</strain>
    </source>
</reference>
<dbReference type="EMBL" id="PKGY01000006">
    <property type="protein sequence ID" value="PKZ20782.1"/>
    <property type="molecule type" value="Genomic_DNA"/>
</dbReference>
<dbReference type="KEGG" id="asan:AWM72_04175"/>
<proteinExistence type="inferred from homology"/>
<dbReference type="RefSeq" id="WP_067973672.1">
    <property type="nucleotide sequence ID" value="NZ_CAJHKM010000005.1"/>
</dbReference>
<dbReference type="PANTHER" id="PTHR43496:SF1">
    <property type="entry name" value="POLYGALACTURONAN_RHAMNOGALACTURONAN TRANSPORT SYSTEM PERMEASE PROTEIN YTEP"/>
    <property type="match status" value="1"/>
</dbReference>
<evidence type="ECO:0000313" key="10">
    <source>
        <dbReference type="Proteomes" id="UP000069912"/>
    </source>
</evidence>
<feature type="transmembrane region" description="Helical" evidence="6">
    <location>
        <begin position="376"/>
        <end position="401"/>
    </location>
</feature>
<dbReference type="SUPFAM" id="SSF161098">
    <property type="entry name" value="MetI-like"/>
    <property type="match status" value="2"/>
</dbReference>
<dbReference type="OrthoDB" id="725at2"/>
<feature type="transmembrane region" description="Helical" evidence="6">
    <location>
        <begin position="184"/>
        <end position="208"/>
    </location>
</feature>
<evidence type="ECO:0000256" key="4">
    <source>
        <dbReference type="ARBA" id="ARBA00022989"/>
    </source>
</evidence>
<evidence type="ECO:0000313" key="8">
    <source>
        <dbReference type="EMBL" id="AMB94013.1"/>
    </source>
</evidence>
<dbReference type="InterPro" id="IPR035906">
    <property type="entry name" value="MetI-like_sf"/>
</dbReference>
<evidence type="ECO:0000256" key="1">
    <source>
        <dbReference type="ARBA" id="ARBA00004141"/>
    </source>
</evidence>
<dbReference type="GeneID" id="92903267"/>
<feature type="transmembrane region" description="Helical" evidence="6">
    <location>
        <begin position="511"/>
        <end position="532"/>
    </location>
</feature>
<comment type="similarity">
    <text evidence="6">Belongs to the binding-protein-dependent transport system permease family.</text>
</comment>
<evidence type="ECO:0000313" key="9">
    <source>
        <dbReference type="EMBL" id="PKZ20782.1"/>
    </source>
</evidence>
<comment type="subcellular location">
    <subcellularLocation>
        <location evidence="6">Cell membrane</location>
        <topology evidence="6">Multi-pass membrane protein</topology>
    </subcellularLocation>
    <subcellularLocation>
        <location evidence="1">Membrane</location>
        <topology evidence="1">Multi-pass membrane protein</topology>
    </subcellularLocation>
</comment>
<protein>
    <submittedName>
        <fullName evidence="8">Iron ABC transporter permease</fullName>
    </submittedName>
</protein>
<keyword evidence="5 6" id="KW-0472">Membrane</keyword>
<feature type="transmembrane region" description="Helical" evidence="6">
    <location>
        <begin position="62"/>
        <end position="83"/>
    </location>
</feature>
<dbReference type="PANTHER" id="PTHR43496">
    <property type="entry name" value="PROTEIN LPLB"/>
    <property type="match status" value="1"/>
</dbReference>
<feature type="transmembrane region" description="Helical" evidence="6">
    <location>
        <begin position="12"/>
        <end position="35"/>
    </location>
</feature>
<feature type="transmembrane region" description="Helical" evidence="6">
    <location>
        <begin position="137"/>
        <end position="158"/>
    </location>
</feature>
<dbReference type="Proteomes" id="UP000234239">
    <property type="component" value="Unassembled WGS sequence"/>
</dbReference>
<dbReference type="GO" id="GO:0055085">
    <property type="term" value="P:transmembrane transport"/>
    <property type="evidence" value="ECO:0007669"/>
    <property type="project" value="InterPro"/>
</dbReference>
<keyword evidence="2 6" id="KW-0813">Transport</keyword>
<dbReference type="PROSITE" id="PS50928">
    <property type="entry name" value="ABC_TM1"/>
    <property type="match status" value="2"/>
</dbReference>
<keyword evidence="10" id="KW-1185">Reference proteome</keyword>
<keyword evidence="3 6" id="KW-0812">Transmembrane</keyword>
<dbReference type="CDD" id="cd06261">
    <property type="entry name" value="TM_PBP2"/>
    <property type="match status" value="1"/>
</dbReference>
<dbReference type="Pfam" id="PF00528">
    <property type="entry name" value="BPD_transp_1"/>
    <property type="match status" value="2"/>
</dbReference>